<organism evidence="2 3">
    <name type="scientific">Sphingobium chlorophenolicum L-1</name>
    <dbReference type="NCBI Taxonomy" id="690566"/>
    <lineage>
        <taxon>Bacteria</taxon>
        <taxon>Pseudomonadati</taxon>
        <taxon>Pseudomonadota</taxon>
        <taxon>Alphaproteobacteria</taxon>
        <taxon>Sphingomonadales</taxon>
        <taxon>Sphingomonadaceae</taxon>
        <taxon>Sphingobium</taxon>
    </lineage>
</organism>
<dbReference type="EMBL" id="CP002799">
    <property type="protein sequence ID" value="AEG50795.1"/>
    <property type="molecule type" value="Genomic_DNA"/>
</dbReference>
<evidence type="ECO:0000313" key="2">
    <source>
        <dbReference type="EMBL" id="AEG50795.1"/>
    </source>
</evidence>
<dbReference type="CDD" id="cd01038">
    <property type="entry name" value="Endonuclease_DUF559"/>
    <property type="match status" value="1"/>
</dbReference>
<dbReference type="STRING" id="690566.Sphch_3181"/>
<dbReference type="PANTHER" id="PTHR38590:SF1">
    <property type="entry name" value="BLL0828 PROTEIN"/>
    <property type="match status" value="1"/>
</dbReference>
<dbReference type="AlphaFoldDB" id="F6F2Y3"/>
<proteinExistence type="predicted"/>
<dbReference type="Gene3D" id="3.40.960.10">
    <property type="entry name" value="VSR Endonuclease"/>
    <property type="match status" value="1"/>
</dbReference>
<accession>F6F2Y3</accession>
<dbReference type="PANTHER" id="PTHR38590">
    <property type="entry name" value="BLL0828 PROTEIN"/>
    <property type="match status" value="1"/>
</dbReference>
<dbReference type="KEGG" id="sch:Sphch_3181"/>
<dbReference type="InterPro" id="IPR007569">
    <property type="entry name" value="DUF559"/>
</dbReference>
<name>F6F2Y3_SPHCR</name>
<dbReference type="SUPFAM" id="SSF52980">
    <property type="entry name" value="Restriction endonuclease-like"/>
    <property type="match status" value="1"/>
</dbReference>
<reference evidence="2 3" key="1">
    <citation type="submission" date="2011-05" db="EMBL/GenBank/DDBJ databases">
        <title>Complete sequence of chromosome 2 of Sphingobium chlorophenolicum L-1.</title>
        <authorList>
            <consortium name="US DOE Joint Genome Institute"/>
            <person name="Lucas S."/>
            <person name="Han J."/>
            <person name="Lapidus A."/>
            <person name="Cheng J.-F."/>
            <person name="Goodwin L."/>
            <person name="Pitluck S."/>
            <person name="Peters L."/>
            <person name="Daligault H."/>
            <person name="Han C."/>
            <person name="Tapia R."/>
            <person name="Land M."/>
            <person name="Hauser L."/>
            <person name="Kyrpides N."/>
            <person name="Ivanova N."/>
            <person name="Pagani I."/>
            <person name="Turner P."/>
            <person name="Copley S."/>
            <person name="Woyke T."/>
        </authorList>
    </citation>
    <scope>NUCLEOTIDE SEQUENCE [LARGE SCALE GENOMIC DNA]</scope>
    <source>
        <strain evidence="2 3">L-1</strain>
    </source>
</reference>
<dbReference type="Proteomes" id="UP000007150">
    <property type="component" value="Chromosome 2"/>
</dbReference>
<dbReference type="RefSeq" id="WP_013849025.1">
    <property type="nucleotide sequence ID" value="NC_015594.1"/>
</dbReference>
<evidence type="ECO:0000313" key="3">
    <source>
        <dbReference type="Proteomes" id="UP000007150"/>
    </source>
</evidence>
<dbReference type="InterPro" id="IPR047216">
    <property type="entry name" value="Endonuclease_DUF559_bact"/>
</dbReference>
<feature type="domain" description="DUF559" evidence="1">
    <location>
        <begin position="14"/>
        <end position="116"/>
    </location>
</feature>
<keyword evidence="3" id="KW-1185">Reference proteome</keyword>
<dbReference type="InterPro" id="IPR011335">
    <property type="entry name" value="Restrct_endonuc-II-like"/>
</dbReference>
<dbReference type="Pfam" id="PF04480">
    <property type="entry name" value="DUF559"/>
    <property type="match status" value="1"/>
</dbReference>
<dbReference type="HOGENOM" id="CLU_107928_0_2_5"/>
<evidence type="ECO:0000259" key="1">
    <source>
        <dbReference type="Pfam" id="PF04480"/>
    </source>
</evidence>
<gene>
    <name evidence="2" type="ORF">Sphch_3181</name>
</gene>
<protein>
    <recommendedName>
        <fullName evidence="1">DUF559 domain-containing protein</fullName>
    </recommendedName>
</protein>
<sequence length="123" mass="13894">MMRNYRDLPSGSVSRAKTLRRNATEAEKRLWNALREKLPEAKFRRQVPHGPYVADFLNFAAKLAIEVDGATHAERTEQDAARTRYFEAQGYQVLRFWNHEVLNNIGGVVTAIATALSPSPSHA</sequence>